<feature type="region of interest" description="Disordered" evidence="1">
    <location>
        <begin position="1"/>
        <end position="30"/>
    </location>
</feature>
<feature type="region of interest" description="Disordered" evidence="1">
    <location>
        <begin position="270"/>
        <end position="303"/>
    </location>
</feature>
<sequence length="327" mass="33318">MGRVTADAAAATSSTLPPPPPPPPASTTSQIPDVVTSVAYVTVTTYVVDPGAATPSSSVTSADLTVTVDSYLPESASTLVTQYVNGTSTSTTTIWWTPSSSSSTVWWTPSPSSTWTSIVSSWDSQGHSQYTSHDHGPPSPTSTTTVFALPQSTDASAYLHHVFPSSAAQPTWATGSFYTQLASALYAVDRSFAGRTDYATIVAAISQAGDDSGSPQVSESIAQSAWGWAAVTTNRWYQSDVPAPVKTDVAQYIDAWHNAEYSVLDEAQKAEATPTGKSGGGGGSGSSGGKGGGGGDAAASEAAPGKDGLRVMVGVVTSLLVGVIGLL</sequence>
<organism evidence="2 3">
    <name type="scientific">Apiospora kogelbergensis</name>
    <dbReference type="NCBI Taxonomy" id="1337665"/>
    <lineage>
        <taxon>Eukaryota</taxon>
        <taxon>Fungi</taxon>
        <taxon>Dikarya</taxon>
        <taxon>Ascomycota</taxon>
        <taxon>Pezizomycotina</taxon>
        <taxon>Sordariomycetes</taxon>
        <taxon>Xylariomycetidae</taxon>
        <taxon>Amphisphaeriales</taxon>
        <taxon>Apiosporaceae</taxon>
        <taxon>Apiospora</taxon>
    </lineage>
</organism>
<proteinExistence type="predicted"/>
<feature type="compositionally biased region" description="Gly residues" evidence="1">
    <location>
        <begin position="277"/>
        <end position="296"/>
    </location>
</feature>
<feature type="compositionally biased region" description="Low complexity" evidence="1">
    <location>
        <begin position="1"/>
        <end position="15"/>
    </location>
</feature>
<dbReference type="Proteomes" id="UP001392437">
    <property type="component" value="Unassembled WGS sequence"/>
</dbReference>
<evidence type="ECO:0000313" key="2">
    <source>
        <dbReference type="EMBL" id="KAK8101447.1"/>
    </source>
</evidence>
<keyword evidence="3" id="KW-1185">Reference proteome</keyword>
<evidence type="ECO:0000313" key="3">
    <source>
        <dbReference type="Proteomes" id="UP001392437"/>
    </source>
</evidence>
<comment type="caution">
    <text evidence="2">The sequence shown here is derived from an EMBL/GenBank/DDBJ whole genome shotgun (WGS) entry which is preliminary data.</text>
</comment>
<gene>
    <name evidence="2" type="ORF">PG999_011821</name>
</gene>
<protein>
    <submittedName>
        <fullName evidence="2">Uncharacterized protein</fullName>
    </submittedName>
</protein>
<dbReference type="EMBL" id="JAQQWP010000009">
    <property type="protein sequence ID" value="KAK8101447.1"/>
    <property type="molecule type" value="Genomic_DNA"/>
</dbReference>
<feature type="compositionally biased region" description="Pro residues" evidence="1">
    <location>
        <begin position="16"/>
        <end position="25"/>
    </location>
</feature>
<name>A0AAW0QFD6_9PEZI</name>
<reference evidence="2 3" key="1">
    <citation type="submission" date="2023-01" db="EMBL/GenBank/DDBJ databases">
        <title>Analysis of 21 Apiospora genomes using comparative genomics revels a genus with tremendous synthesis potential of carbohydrate active enzymes and secondary metabolites.</title>
        <authorList>
            <person name="Sorensen T."/>
        </authorList>
    </citation>
    <scope>NUCLEOTIDE SEQUENCE [LARGE SCALE GENOMIC DNA]</scope>
    <source>
        <strain evidence="2 3">CBS 117206</strain>
    </source>
</reference>
<accession>A0AAW0QFD6</accession>
<evidence type="ECO:0000256" key="1">
    <source>
        <dbReference type="SAM" id="MobiDB-lite"/>
    </source>
</evidence>
<dbReference type="AlphaFoldDB" id="A0AAW0QFD6"/>